<keyword evidence="2 5" id="KW-0489">Methyltransferase</keyword>
<organism evidence="5 6">
    <name type="scientific">Faucicola atlantae</name>
    <dbReference type="NCBI Taxonomy" id="34059"/>
    <lineage>
        <taxon>Bacteria</taxon>
        <taxon>Pseudomonadati</taxon>
        <taxon>Pseudomonadota</taxon>
        <taxon>Gammaproteobacteria</taxon>
        <taxon>Moraxellales</taxon>
        <taxon>Moraxellaceae</taxon>
        <taxon>Faucicola</taxon>
    </lineage>
</organism>
<evidence type="ECO:0000313" key="6">
    <source>
        <dbReference type="Proteomes" id="UP000092616"/>
    </source>
</evidence>
<dbReference type="GO" id="GO:0008173">
    <property type="term" value="F:RNA methyltransferase activity"/>
    <property type="evidence" value="ECO:0007669"/>
    <property type="project" value="InterPro"/>
</dbReference>
<dbReference type="Proteomes" id="UP000092616">
    <property type="component" value="Unassembled WGS sequence"/>
</dbReference>
<dbReference type="GO" id="GO:0032259">
    <property type="term" value="P:methylation"/>
    <property type="evidence" value="ECO:0007669"/>
    <property type="project" value="UniProtKB-KW"/>
</dbReference>
<dbReference type="RefSeq" id="WP_067337857.1">
    <property type="nucleotide sequence ID" value="NZ_CP171125.1"/>
</dbReference>
<dbReference type="InterPro" id="IPR013123">
    <property type="entry name" value="SpoU_subst-bd"/>
</dbReference>
<accession>A0A1B8QC54</accession>
<dbReference type="Pfam" id="PF08032">
    <property type="entry name" value="SpoU_sub_bind"/>
    <property type="match status" value="1"/>
</dbReference>
<dbReference type="CDD" id="cd18103">
    <property type="entry name" value="SpoU-like_RlmB"/>
    <property type="match status" value="1"/>
</dbReference>
<evidence type="ECO:0000256" key="3">
    <source>
        <dbReference type="ARBA" id="ARBA00022679"/>
    </source>
</evidence>
<dbReference type="SMART" id="SM00967">
    <property type="entry name" value="SpoU_sub_bind"/>
    <property type="match status" value="1"/>
</dbReference>
<comment type="caution">
    <text evidence="5">The sequence shown here is derived from an EMBL/GenBank/DDBJ whole genome shotgun (WGS) entry which is preliminary data.</text>
</comment>
<dbReference type="InterPro" id="IPR029026">
    <property type="entry name" value="tRNA_m1G_MTases_N"/>
</dbReference>
<evidence type="ECO:0000256" key="2">
    <source>
        <dbReference type="ARBA" id="ARBA00022603"/>
    </source>
</evidence>
<dbReference type="PANTHER" id="PTHR46429">
    <property type="entry name" value="23S RRNA (GUANOSINE-2'-O-)-METHYLTRANSFERASE RLMB"/>
    <property type="match status" value="1"/>
</dbReference>
<dbReference type="GO" id="GO:0003723">
    <property type="term" value="F:RNA binding"/>
    <property type="evidence" value="ECO:0007669"/>
    <property type="project" value="InterPro"/>
</dbReference>
<dbReference type="PANTHER" id="PTHR46429:SF1">
    <property type="entry name" value="23S RRNA (GUANOSINE-2'-O-)-METHYLTRANSFERASE RLMB"/>
    <property type="match status" value="1"/>
</dbReference>
<dbReference type="EMBL" id="LZNA01000049">
    <property type="protein sequence ID" value="OBX78237.1"/>
    <property type="molecule type" value="Genomic_DNA"/>
</dbReference>
<dbReference type="GO" id="GO:0006396">
    <property type="term" value="P:RNA processing"/>
    <property type="evidence" value="ECO:0007669"/>
    <property type="project" value="InterPro"/>
</dbReference>
<dbReference type="GO" id="GO:0005829">
    <property type="term" value="C:cytosol"/>
    <property type="evidence" value="ECO:0007669"/>
    <property type="project" value="TreeGrafter"/>
</dbReference>
<name>A0A1B8QC54_9GAMM</name>
<gene>
    <name evidence="5" type="ORF">A9306_09630</name>
</gene>
<dbReference type="NCBIfam" id="TIGR00186">
    <property type="entry name" value="rRNA_methyl_3"/>
    <property type="match status" value="1"/>
</dbReference>
<keyword evidence="6" id="KW-1185">Reference proteome</keyword>
<dbReference type="InterPro" id="IPR029028">
    <property type="entry name" value="Alpha/beta_knot_MTases"/>
</dbReference>
<sequence length="259" mass="27109">MAKAQHFYGIHAVQAILSERGTDASALWVQDGRQNDASVAPIIALADMYGISVQIAGKDALTKLADSPQHQGVVLQARPKPVGDDADLAALLQDARARQTPILLLLLDQITDPNNLGACLRTAVAMGVTAVVVPKHHTSSLTPAAAKIAVGAADLMPLIQVTNLARAMDNLKQDGVFVYGTALDDTAKPLAACDLTGDVALVMGSEGEGIRRLTAERCDQLVYIPMVGSAHGSIQSLNVSVATGMVLYEACRQRLAAAI</sequence>
<dbReference type="AlphaFoldDB" id="A0A1B8QC54"/>
<protein>
    <submittedName>
        <fullName evidence="5">23S rRNA (Guanosine(2251)-2'-O)-methyltransferase RlmB</fullName>
    </submittedName>
</protein>
<dbReference type="SUPFAM" id="SSF55315">
    <property type="entry name" value="L30e-like"/>
    <property type="match status" value="1"/>
</dbReference>
<dbReference type="Pfam" id="PF00588">
    <property type="entry name" value="SpoU_methylase"/>
    <property type="match status" value="1"/>
</dbReference>
<proteinExistence type="inferred from homology"/>
<feature type="domain" description="RNA 2-O ribose methyltransferase substrate binding" evidence="4">
    <location>
        <begin position="6"/>
        <end position="83"/>
    </location>
</feature>
<dbReference type="InterPro" id="IPR001537">
    <property type="entry name" value="SpoU_MeTrfase"/>
</dbReference>
<dbReference type="InterPro" id="IPR029064">
    <property type="entry name" value="Ribosomal_eL30-like_sf"/>
</dbReference>
<evidence type="ECO:0000256" key="1">
    <source>
        <dbReference type="ARBA" id="ARBA00007228"/>
    </source>
</evidence>
<dbReference type="FunFam" id="3.40.1280.10:FF:000008">
    <property type="entry name" value="Group 3 RNA methyltransferase TrmH"/>
    <property type="match status" value="1"/>
</dbReference>
<dbReference type="SUPFAM" id="SSF75217">
    <property type="entry name" value="alpha/beta knot"/>
    <property type="match status" value="1"/>
</dbReference>
<keyword evidence="3 5" id="KW-0808">Transferase</keyword>
<comment type="similarity">
    <text evidence="1">Belongs to the class IV-like SAM-binding methyltransferase superfamily. RNA methyltransferase TrmH family.</text>
</comment>
<evidence type="ECO:0000259" key="4">
    <source>
        <dbReference type="SMART" id="SM00967"/>
    </source>
</evidence>
<evidence type="ECO:0000313" key="5">
    <source>
        <dbReference type="EMBL" id="OBX78237.1"/>
    </source>
</evidence>
<dbReference type="Gene3D" id="3.30.1330.30">
    <property type="match status" value="1"/>
</dbReference>
<dbReference type="InterPro" id="IPR004441">
    <property type="entry name" value="rRNA_MeTrfase_TrmH"/>
</dbReference>
<reference evidence="5 6" key="1">
    <citation type="submission" date="2016-06" db="EMBL/GenBank/DDBJ databases">
        <title>Draft genome of Moraxella atlantae CCUG 59586.</title>
        <authorList>
            <person name="Salva-Serra F."/>
            <person name="Engstrom-Jakobsson H."/>
            <person name="Thorell K."/>
            <person name="Gonzales-Siles L."/>
            <person name="Karlsson R."/>
            <person name="Boulund F."/>
            <person name="Engstrand L."/>
            <person name="Kristiansson E."/>
            <person name="Moore E."/>
        </authorList>
    </citation>
    <scope>NUCLEOTIDE SEQUENCE [LARGE SCALE GENOMIC DNA]</scope>
    <source>
        <strain evidence="5 6">CCUG 59586</strain>
    </source>
</reference>
<dbReference type="Gene3D" id="3.40.1280.10">
    <property type="match status" value="1"/>
</dbReference>